<keyword evidence="1" id="KW-0596">Phosphopantetheine</keyword>
<dbReference type="Gene3D" id="2.160.10.10">
    <property type="entry name" value="Hexapeptide repeat proteins"/>
    <property type="match status" value="2"/>
</dbReference>
<evidence type="ECO:0000256" key="1">
    <source>
        <dbReference type="ARBA" id="ARBA00022450"/>
    </source>
</evidence>
<sequence length="1451" mass="154817">MTIVKVGYSGRRPAASAETVGRPSHTGELGGRPGSAHAGPPSPARTPLTSTDAAASLCASADRQDVPVAGPALGGGDVSVPQHIERPIPPARVSDLVLVDQHEAQGWRVRRDERLDQLFERHCDWISDYGRADRLAVDSDELSLTYAELDARANRLARYLRLRGAGGGDRIALLFDSAAHSYVAMLAVLKIGATYVPLDVASSTGRLAYIVEDSRAHTVLSMSRVAGRVPQIELLTASGADLVHVDLLERLLEEMNPGRLLDADRGTRENPLAYISYASVSGRPEGVAIDHASICNFVKVAAEIYRFRPTDRVYQGMAIAFDFSVEEIWVPWVSGATLVPRPAGPALLGDDLGTFLADRRVTALCTVPEVLDTIGEDLPGLRFLLMCGKDAPAETIARWHRPGRRFLNVYGPTEATVTATWSELRPDRPATIGIPLPTYSTVVLDVGDPYRALPHGHVGEIGIAGIGLACGYLNHDDLTDQVFVRDFLGIPGNPSGRIYRTGDLGVVNADGELEYRGRVDGRTQTRDDRVEPALTTPLPVVPAAALAPAPVAVAPTTEAALGEVLADVLDMTRVPPEQHFFDDLGADSMVMARFCARARRHPGLPPVSMKDVYRYPSVRALASALADDGSSPAERSLLEVLGEVLGTPVTADAHFFDDLGADSMTMARFCARLRKRVDLPPVSMKDVYAHSTIRGLATALAGPGSATASTAGPAASAPAVPLDLPEPVGTPRFVLCGALQLLFYLGYSALAAVLALRGYEWVSAGVGLLDQYLRALAAGVVGFTGVCALPIALKWALVGRWAPARIRVWSMSYLRFWIVRTLVRSNPLVLFLGSPIYTFYLRALGADVGRGVAIFSRNVPVCTDLLTVGDGTVIRKDSFVSCYRAHDGVIEIGAVTLGADVVVGEKTVLDIGTAMGDGALLGHTSSLQTGQAVPAGQSWHGSPAQHTDSDYRSLVPEPCGTPRRVLYAVVQLVNLLVVSLPLVLGGVALALTEVPQLAALLDRTAPAFTSTAFYTEALLASAVLFFGGALLTFLLMVTVPRVLAPTLTPDRTYRLYGFHYWAHRLIAKMTNRKFFTELFGDSSFITGYLGAIGYRLSPVVQTGSNFGMAVQHESPFLSSVGHATVVADGLSIVNADFSASSFRVSPTSIGADNFLGNHIAYPSQGRTGDNCLLATKVMVPIDGPVRTGVGLLGSPSFEIPRSVDRDTGFDLPPDEMRRRLAGKNRHNAVTIALRLVVRWMHLFGILLIASGASDLAATYGAAAYAAIPVATLAFTVVYYVAVERAVDVLQTLAPDGCSIYDPVFWRHERAWKVPSETYFKTFDGTPFKTVLWRLLGVRIGRRVFDDGCFLTERSFTAIGDGATLNAGTIVQCHSQEDGAFKSDRTTIGAGVTLGVGAFVHYGVTIGNAAVLAADSFLMKGEDVPSGTSWGGNPAGELAVPTHDAGARHAAA</sequence>
<dbReference type="InterPro" id="IPR000873">
    <property type="entry name" value="AMP-dep_synth/lig_dom"/>
</dbReference>
<protein>
    <submittedName>
        <fullName evidence="6">Non-ribosomal peptide synthetase-like protein</fullName>
    </submittedName>
</protein>
<evidence type="ECO:0000313" key="6">
    <source>
        <dbReference type="EMBL" id="RZT88600.1"/>
    </source>
</evidence>
<keyword evidence="7" id="KW-1185">Reference proteome</keyword>
<accession>A0A4V2FRH4</accession>
<organism evidence="6 7">
    <name type="scientific">Pseudonocardia sediminis</name>
    <dbReference type="NCBI Taxonomy" id="1397368"/>
    <lineage>
        <taxon>Bacteria</taxon>
        <taxon>Bacillati</taxon>
        <taxon>Actinomycetota</taxon>
        <taxon>Actinomycetes</taxon>
        <taxon>Pseudonocardiales</taxon>
        <taxon>Pseudonocardiaceae</taxon>
        <taxon>Pseudonocardia</taxon>
    </lineage>
</organism>
<dbReference type="Gene3D" id="3.40.50.12780">
    <property type="entry name" value="N-terminal domain of ligase-like"/>
    <property type="match status" value="1"/>
</dbReference>
<dbReference type="GO" id="GO:0043041">
    <property type="term" value="P:amino acid activation for nonribosomal peptide biosynthetic process"/>
    <property type="evidence" value="ECO:0007669"/>
    <property type="project" value="TreeGrafter"/>
</dbReference>
<dbReference type="Gene3D" id="3.40.50.1820">
    <property type="entry name" value="alpha/beta hydrolase"/>
    <property type="match status" value="1"/>
</dbReference>
<dbReference type="SUPFAM" id="SSF47336">
    <property type="entry name" value="ACP-like"/>
    <property type="match status" value="2"/>
</dbReference>
<dbReference type="EMBL" id="SHKL01000001">
    <property type="protein sequence ID" value="RZT88600.1"/>
    <property type="molecule type" value="Genomic_DNA"/>
</dbReference>
<reference evidence="6 7" key="1">
    <citation type="submission" date="2019-02" db="EMBL/GenBank/DDBJ databases">
        <title>Sequencing the genomes of 1000 actinobacteria strains.</title>
        <authorList>
            <person name="Klenk H.-P."/>
        </authorList>
    </citation>
    <scope>NUCLEOTIDE SEQUENCE [LARGE SCALE GENOMIC DNA]</scope>
    <source>
        <strain evidence="6 7">DSM 45779</strain>
    </source>
</reference>
<dbReference type="InterPro" id="IPR020806">
    <property type="entry name" value="PKS_PP-bd"/>
</dbReference>
<dbReference type="SUPFAM" id="SSF51161">
    <property type="entry name" value="Trimeric LpxA-like enzymes"/>
    <property type="match status" value="2"/>
</dbReference>
<feature type="region of interest" description="Disordered" evidence="3">
    <location>
        <begin position="932"/>
        <end position="951"/>
    </location>
</feature>
<dbReference type="InterPro" id="IPR011004">
    <property type="entry name" value="Trimer_LpxA-like_sf"/>
</dbReference>
<dbReference type="GO" id="GO:0044550">
    <property type="term" value="P:secondary metabolite biosynthetic process"/>
    <property type="evidence" value="ECO:0007669"/>
    <property type="project" value="TreeGrafter"/>
</dbReference>
<keyword evidence="4" id="KW-0812">Transmembrane</keyword>
<feature type="transmembrane region" description="Helical" evidence="4">
    <location>
        <begin position="1227"/>
        <end position="1249"/>
    </location>
</feature>
<dbReference type="Gene3D" id="1.10.1200.10">
    <property type="entry name" value="ACP-like"/>
    <property type="match status" value="1"/>
</dbReference>
<feature type="domain" description="Carrier" evidence="5">
    <location>
        <begin position="628"/>
        <end position="704"/>
    </location>
</feature>
<feature type="transmembrane region" description="Helical" evidence="4">
    <location>
        <begin position="1261"/>
        <end position="1281"/>
    </location>
</feature>
<evidence type="ECO:0000259" key="5">
    <source>
        <dbReference type="PROSITE" id="PS50075"/>
    </source>
</evidence>
<dbReference type="InterPro" id="IPR009081">
    <property type="entry name" value="PP-bd_ACP"/>
</dbReference>
<dbReference type="SUPFAM" id="SSF56801">
    <property type="entry name" value="Acetyl-CoA synthetase-like"/>
    <property type="match status" value="1"/>
</dbReference>
<feature type="region of interest" description="Disordered" evidence="3">
    <location>
        <begin position="1427"/>
        <end position="1451"/>
    </location>
</feature>
<dbReference type="InterPro" id="IPR036736">
    <property type="entry name" value="ACP-like_sf"/>
</dbReference>
<gene>
    <name evidence="6" type="ORF">EV383_5544</name>
</gene>
<dbReference type="PROSITE" id="PS50075">
    <property type="entry name" value="CARRIER"/>
    <property type="match status" value="2"/>
</dbReference>
<dbReference type="PANTHER" id="PTHR45527">
    <property type="entry name" value="NONRIBOSOMAL PEPTIDE SYNTHETASE"/>
    <property type="match status" value="1"/>
</dbReference>
<dbReference type="OrthoDB" id="2472181at2"/>
<dbReference type="GO" id="GO:0005737">
    <property type="term" value="C:cytoplasm"/>
    <property type="evidence" value="ECO:0007669"/>
    <property type="project" value="TreeGrafter"/>
</dbReference>
<dbReference type="Pfam" id="PF00501">
    <property type="entry name" value="AMP-binding"/>
    <property type="match status" value="1"/>
</dbReference>
<dbReference type="InterPro" id="IPR012728">
    <property type="entry name" value="Pls/PosA_C"/>
</dbReference>
<keyword evidence="4" id="KW-1133">Transmembrane helix</keyword>
<keyword evidence="4" id="KW-0472">Membrane</keyword>
<feature type="transmembrane region" description="Helical" evidence="4">
    <location>
        <begin position="772"/>
        <end position="797"/>
    </location>
</feature>
<feature type="region of interest" description="Disordered" evidence="3">
    <location>
        <begin position="1"/>
        <end position="50"/>
    </location>
</feature>
<evidence type="ECO:0000256" key="3">
    <source>
        <dbReference type="SAM" id="MobiDB-lite"/>
    </source>
</evidence>
<dbReference type="SMART" id="SM00823">
    <property type="entry name" value="PKS_PP"/>
    <property type="match status" value="2"/>
</dbReference>
<feature type="transmembrane region" description="Helical" evidence="4">
    <location>
        <begin position="972"/>
        <end position="992"/>
    </location>
</feature>
<feature type="domain" description="Carrier" evidence="5">
    <location>
        <begin position="552"/>
        <end position="629"/>
    </location>
</feature>
<dbReference type="Pfam" id="PF00550">
    <property type="entry name" value="PP-binding"/>
    <property type="match status" value="2"/>
</dbReference>
<keyword evidence="2" id="KW-0597">Phosphoprotein</keyword>
<evidence type="ECO:0000256" key="2">
    <source>
        <dbReference type="ARBA" id="ARBA00022553"/>
    </source>
</evidence>
<comment type="caution">
    <text evidence="6">The sequence shown here is derived from an EMBL/GenBank/DDBJ whole genome shotgun (WGS) entry which is preliminary data.</text>
</comment>
<dbReference type="GO" id="GO:0031177">
    <property type="term" value="F:phosphopantetheine binding"/>
    <property type="evidence" value="ECO:0007669"/>
    <property type="project" value="InterPro"/>
</dbReference>
<evidence type="ECO:0000256" key="4">
    <source>
        <dbReference type="SAM" id="Phobius"/>
    </source>
</evidence>
<dbReference type="PANTHER" id="PTHR45527:SF1">
    <property type="entry name" value="FATTY ACID SYNTHASE"/>
    <property type="match status" value="1"/>
</dbReference>
<proteinExistence type="predicted"/>
<name>A0A4V2FRH4_PSEST</name>
<feature type="transmembrane region" description="Helical" evidence="4">
    <location>
        <begin position="1012"/>
        <end position="1037"/>
    </location>
</feature>
<evidence type="ECO:0000313" key="7">
    <source>
        <dbReference type="Proteomes" id="UP000291591"/>
    </source>
</evidence>
<dbReference type="NCBIfam" id="TIGR02353">
    <property type="entry name" value="NRPS_term_dom"/>
    <property type="match status" value="1"/>
</dbReference>
<dbReference type="InterPro" id="IPR029058">
    <property type="entry name" value="AB_hydrolase_fold"/>
</dbReference>
<dbReference type="Proteomes" id="UP000291591">
    <property type="component" value="Unassembled WGS sequence"/>
</dbReference>
<dbReference type="InterPro" id="IPR042099">
    <property type="entry name" value="ANL_N_sf"/>
</dbReference>